<gene>
    <name evidence="2" type="ORF">g.697</name>
</gene>
<evidence type="ECO:0000256" key="1">
    <source>
        <dbReference type="SAM" id="Phobius"/>
    </source>
</evidence>
<evidence type="ECO:0008006" key="3">
    <source>
        <dbReference type="Google" id="ProtNLM"/>
    </source>
</evidence>
<dbReference type="AlphaFoldDB" id="A0A1B6LXG9"/>
<reference evidence="2" key="1">
    <citation type="submission" date="2015-11" db="EMBL/GenBank/DDBJ databases">
        <title>De novo transcriptome assembly of four potential Pierce s Disease insect vectors from Arizona vineyards.</title>
        <authorList>
            <person name="Tassone E.E."/>
        </authorList>
    </citation>
    <scope>NUCLEOTIDE SEQUENCE</scope>
</reference>
<keyword evidence="1" id="KW-1133">Transmembrane helix</keyword>
<keyword evidence="1" id="KW-0472">Membrane</keyword>
<sequence length="101" mass="11697">NFVLFLSLVWNLRSHFKQTQGLSSQQARENVEGFILYLKLGFVTGLNWFLFLYVLNVSDFDSGIFRIIVMMVLNSQGIFLAVLLVCNKRVLGYLRQRLCVC</sequence>
<dbReference type="EMBL" id="GEBQ01011569">
    <property type="protein sequence ID" value="JAT28408.1"/>
    <property type="molecule type" value="Transcribed_RNA"/>
</dbReference>
<name>A0A1B6LXG9_9HEMI</name>
<evidence type="ECO:0000313" key="2">
    <source>
        <dbReference type="EMBL" id="JAT28408.1"/>
    </source>
</evidence>
<feature type="transmembrane region" description="Helical" evidence="1">
    <location>
        <begin position="67"/>
        <end position="87"/>
    </location>
</feature>
<proteinExistence type="predicted"/>
<keyword evidence="1" id="KW-0812">Transmembrane</keyword>
<dbReference type="Gene3D" id="1.20.1070.10">
    <property type="entry name" value="Rhodopsin 7-helix transmembrane proteins"/>
    <property type="match status" value="1"/>
</dbReference>
<accession>A0A1B6LXG9</accession>
<protein>
    <recommendedName>
        <fullName evidence="3">G-protein coupled receptors family 2 profile 2 domain-containing protein</fullName>
    </recommendedName>
</protein>
<organism evidence="2">
    <name type="scientific">Graphocephala atropunctata</name>
    <dbReference type="NCBI Taxonomy" id="36148"/>
    <lineage>
        <taxon>Eukaryota</taxon>
        <taxon>Metazoa</taxon>
        <taxon>Ecdysozoa</taxon>
        <taxon>Arthropoda</taxon>
        <taxon>Hexapoda</taxon>
        <taxon>Insecta</taxon>
        <taxon>Pterygota</taxon>
        <taxon>Neoptera</taxon>
        <taxon>Paraneoptera</taxon>
        <taxon>Hemiptera</taxon>
        <taxon>Auchenorrhyncha</taxon>
        <taxon>Membracoidea</taxon>
        <taxon>Cicadellidae</taxon>
        <taxon>Cicadellinae</taxon>
        <taxon>Cicadellini</taxon>
        <taxon>Graphocephala</taxon>
    </lineage>
</organism>
<feature type="non-terminal residue" evidence="2">
    <location>
        <position position="1"/>
    </location>
</feature>
<feature type="transmembrane region" description="Helical" evidence="1">
    <location>
        <begin position="34"/>
        <end position="55"/>
    </location>
</feature>